<dbReference type="PANTHER" id="PTHR22847:SF637">
    <property type="entry name" value="WD REPEAT DOMAIN 5B"/>
    <property type="match status" value="1"/>
</dbReference>
<feature type="repeat" description="WD" evidence="3">
    <location>
        <begin position="34"/>
        <end position="75"/>
    </location>
</feature>
<dbReference type="InterPro" id="IPR019775">
    <property type="entry name" value="WD40_repeat_CS"/>
</dbReference>
<evidence type="ECO:0000256" key="3">
    <source>
        <dbReference type="PROSITE-ProRule" id="PRU00221"/>
    </source>
</evidence>
<dbReference type="GO" id="GO:1990234">
    <property type="term" value="C:transferase complex"/>
    <property type="evidence" value="ECO:0007669"/>
    <property type="project" value="UniProtKB-ARBA"/>
</dbReference>
<dbReference type="Proteomes" id="UP000053820">
    <property type="component" value="Unassembled WGS sequence"/>
</dbReference>
<dbReference type="SUPFAM" id="SSF50978">
    <property type="entry name" value="WD40 repeat-like"/>
    <property type="match status" value="1"/>
</dbReference>
<dbReference type="PROSITE" id="PS50294">
    <property type="entry name" value="WD_REPEATS_REGION"/>
    <property type="match status" value="4"/>
</dbReference>
<dbReference type="CDD" id="cd00200">
    <property type="entry name" value="WD40"/>
    <property type="match status" value="1"/>
</dbReference>
<dbReference type="PANTHER" id="PTHR22847">
    <property type="entry name" value="WD40 REPEAT PROTEIN"/>
    <property type="match status" value="1"/>
</dbReference>
<dbReference type="InterPro" id="IPR020472">
    <property type="entry name" value="WD40_PAC1"/>
</dbReference>
<feature type="non-terminal residue" evidence="4">
    <location>
        <position position="269"/>
    </location>
</feature>
<keyword evidence="2" id="KW-0677">Repeat</keyword>
<accession>A0A0C9WG55</accession>
<feature type="non-terminal residue" evidence="4">
    <location>
        <position position="1"/>
    </location>
</feature>
<dbReference type="InterPro" id="IPR036322">
    <property type="entry name" value="WD40_repeat_dom_sf"/>
</dbReference>
<dbReference type="Gene3D" id="2.130.10.10">
    <property type="entry name" value="YVTN repeat-like/Quinoprotein amine dehydrogenase"/>
    <property type="match status" value="2"/>
</dbReference>
<reference evidence="4 5" key="1">
    <citation type="submission" date="2014-04" db="EMBL/GenBank/DDBJ databases">
        <title>Evolutionary Origins and Diversification of the Mycorrhizal Mutualists.</title>
        <authorList>
            <consortium name="DOE Joint Genome Institute"/>
            <consortium name="Mycorrhizal Genomics Consortium"/>
            <person name="Kohler A."/>
            <person name="Kuo A."/>
            <person name="Nagy L.G."/>
            <person name="Floudas D."/>
            <person name="Copeland A."/>
            <person name="Barry K.W."/>
            <person name="Cichocki N."/>
            <person name="Veneault-Fourrey C."/>
            <person name="LaButti K."/>
            <person name="Lindquist E.A."/>
            <person name="Lipzen A."/>
            <person name="Lundell T."/>
            <person name="Morin E."/>
            <person name="Murat C."/>
            <person name="Riley R."/>
            <person name="Ohm R."/>
            <person name="Sun H."/>
            <person name="Tunlid A."/>
            <person name="Henrissat B."/>
            <person name="Grigoriev I.V."/>
            <person name="Hibbett D.S."/>
            <person name="Martin F."/>
        </authorList>
    </citation>
    <scope>NUCLEOTIDE SEQUENCE [LARGE SCALE GENOMIC DNA]</scope>
    <source>
        <strain evidence="4 5">MD-312</strain>
    </source>
</reference>
<proteinExistence type="predicted"/>
<protein>
    <recommendedName>
        <fullName evidence="6">WD40 repeat-like protein</fullName>
    </recommendedName>
</protein>
<organism evidence="4 5">
    <name type="scientific">Hydnomerulius pinastri MD-312</name>
    <dbReference type="NCBI Taxonomy" id="994086"/>
    <lineage>
        <taxon>Eukaryota</taxon>
        <taxon>Fungi</taxon>
        <taxon>Dikarya</taxon>
        <taxon>Basidiomycota</taxon>
        <taxon>Agaricomycotina</taxon>
        <taxon>Agaricomycetes</taxon>
        <taxon>Agaricomycetidae</taxon>
        <taxon>Boletales</taxon>
        <taxon>Boletales incertae sedis</taxon>
        <taxon>Leucogyrophana</taxon>
    </lineage>
</organism>
<dbReference type="PRINTS" id="PR00320">
    <property type="entry name" value="GPROTEINBRPT"/>
</dbReference>
<gene>
    <name evidence="4" type="ORF">HYDPIDRAFT_61126</name>
</gene>
<feature type="repeat" description="WD" evidence="3">
    <location>
        <begin position="237"/>
        <end position="269"/>
    </location>
</feature>
<dbReference type="PROSITE" id="PS00678">
    <property type="entry name" value="WD_REPEATS_1"/>
    <property type="match status" value="2"/>
</dbReference>
<dbReference type="PROSITE" id="PS50082">
    <property type="entry name" value="WD_REPEATS_2"/>
    <property type="match status" value="4"/>
</dbReference>
<feature type="repeat" description="WD" evidence="3">
    <location>
        <begin position="1"/>
        <end position="32"/>
    </location>
</feature>
<evidence type="ECO:0000256" key="2">
    <source>
        <dbReference type="ARBA" id="ARBA00022737"/>
    </source>
</evidence>
<evidence type="ECO:0000256" key="1">
    <source>
        <dbReference type="ARBA" id="ARBA00022574"/>
    </source>
</evidence>
<evidence type="ECO:0000313" key="5">
    <source>
        <dbReference type="Proteomes" id="UP000053820"/>
    </source>
</evidence>
<dbReference type="Pfam" id="PF00400">
    <property type="entry name" value="WD40"/>
    <property type="match status" value="6"/>
</dbReference>
<dbReference type="InterPro" id="IPR015943">
    <property type="entry name" value="WD40/YVTN_repeat-like_dom_sf"/>
</dbReference>
<dbReference type="AlphaFoldDB" id="A0A0C9WG55"/>
<evidence type="ECO:0008006" key="6">
    <source>
        <dbReference type="Google" id="ProtNLM"/>
    </source>
</evidence>
<keyword evidence="1 3" id="KW-0853">WD repeat</keyword>
<name>A0A0C9WG55_9AGAM</name>
<evidence type="ECO:0000313" key="4">
    <source>
        <dbReference type="EMBL" id="KIJ64837.1"/>
    </source>
</evidence>
<keyword evidence="5" id="KW-1185">Reference proteome</keyword>
<dbReference type="InterPro" id="IPR001680">
    <property type="entry name" value="WD40_rpt"/>
</dbReference>
<dbReference type="EMBL" id="KN839845">
    <property type="protein sequence ID" value="KIJ64837.1"/>
    <property type="molecule type" value="Genomic_DNA"/>
</dbReference>
<sequence>VTFFQGEQRLVTGSSDGGVSVWDRETGAQIGHVLEGHTKLVYVVDVSPDGKTIASGSEDNTVRVWNAETEELLCILCHEGHIFSVHISPDSKRVASGSYDRMLRVWDIETGELAFNPIECNSIVVGVRYSPSGDRIASVSGGIQIWNADTAEHVLSIDGEVYSLAWSLDGKQIIGGGDKNITIWDSVTGDQIRTWEAYESYVWSLSLSQNGTHLATCCVDEETAFVFDITTGGRIAAYEHDNTVPALAYSPSGRFIATTCADKKAYLWD</sequence>
<dbReference type="HOGENOM" id="CLU_000288_57_33_1"/>
<dbReference type="OrthoDB" id="2660687at2759"/>
<dbReference type="SMART" id="SM00320">
    <property type="entry name" value="WD40"/>
    <property type="match status" value="6"/>
</dbReference>
<feature type="repeat" description="WD" evidence="3">
    <location>
        <begin position="75"/>
        <end position="116"/>
    </location>
</feature>